<organism evidence="1 2">
    <name type="scientific">Athelia psychrophila</name>
    <dbReference type="NCBI Taxonomy" id="1759441"/>
    <lineage>
        <taxon>Eukaryota</taxon>
        <taxon>Fungi</taxon>
        <taxon>Dikarya</taxon>
        <taxon>Basidiomycota</taxon>
        <taxon>Agaricomycotina</taxon>
        <taxon>Agaricomycetes</taxon>
        <taxon>Agaricomycetidae</taxon>
        <taxon>Atheliales</taxon>
        <taxon>Atheliaceae</taxon>
        <taxon>Athelia</taxon>
    </lineage>
</organism>
<accession>A0A166ACV7</accession>
<proteinExistence type="predicted"/>
<name>A0A166ACV7_9AGAM</name>
<sequence length="256" mass="27847">MTGYDPHSSDPTVDRLTIYNGAISALADNDSDNTGQRYLLSNGDVGRRTKQIKICVIARPRSIRMEALLCLQQVGLELLGVVAGMTTKTKTSQQSTLGYRLTWCLLAASYAICTKPGGSTPGITQTESSMHGGKTQFLPRLLRAIKQSIASSMASIGRQVAAGHLPQTFLDLHRVLRRPAQPADHHLSAHHYCGVRSALMWLCFKPNANAEVTSSKSRNTSELSLNGIAVRTEDRLSKRSVIRMDGIGQKMSLLNG</sequence>
<evidence type="ECO:0000313" key="2">
    <source>
        <dbReference type="Proteomes" id="UP000076532"/>
    </source>
</evidence>
<dbReference type="EMBL" id="KV417662">
    <property type="protein sequence ID" value="KZP11480.1"/>
    <property type="molecule type" value="Genomic_DNA"/>
</dbReference>
<gene>
    <name evidence="1" type="ORF">FIBSPDRAFT_937491</name>
</gene>
<dbReference type="AlphaFoldDB" id="A0A166ACV7"/>
<keyword evidence="2" id="KW-1185">Reference proteome</keyword>
<reference evidence="1 2" key="1">
    <citation type="journal article" date="2016" name="Mol. Biol. Evol.">
        <title>Comparative Genomics of Early-Diverging Mushroom-Forming Fungi Provides Insights into the Origins of Lignocellulose Decay Capabilities.</title>
        <authorList>
            <person name="Nagy L.G."/>
            <person name="Riley R."/>
            <person name="Tritt A."/>
            <person name="Adam C."/>
            <person name="Daum C."/>
            <person name="Floudas D."/>
            <person name="Sun H."/>
            <person name="Yadav J.S."/>
            <person name="Pangilinan J."/>
            <person name="Larsson K.H."/>
            <person name="Matsuura K."/>
            <person name="Barry K."/>
            <person name="Labutti K."/>
            <person name="Kuo R."/>
            <person name="Ohm R.A."/>
            <person name="Bhattacharya S.S."/>
            <person name="Shirouzu T."/>
            <person name="Yoshinaga Y."/>
            <person name="Martin F.M."/>
            <person name="Grigoriev I.V."/>
            <person name="Hibbett D.S."/>
        </authorList>
    </citation>
    <scope>NUCLEOTIDE SEQUENCE [LARGE SCALE GENOMIC DNA]</scope>
    <source>
        <strain evidence="1 2">CBS 109695</strain>
    </source>
</reference>
<protein>
    <submittedName>
        <fullName evidence="1">Uncharacterized protein</fullName>
    </submittedName>
</protein>
<dbReference type="Proteomes" id="UP000076532">
    <property type="component" value="Unassembled WGS sequence"/>
</dbReference>
<evidence type="ECO:0000313" key="1">
    <source>
        <dbReference type="EMBL" id="KZP11480.1"/>
    </source>
</evidence>